<dbReference type="EMBL" id="CAJNJA010020475">
    <property type="protein sequence ID" value="CAE7460482.1"/>
    <property type="molecule type" value="Genomic_DNA"/>
</dbReference>
<evidence type="ECO:0000313" key="3">
    <source>
        <dbReference type="Proteomes" id="UP000601435"/>
    </source>
</evidence>
<feature type="non-terminal residue" evidence="2">
    <location>
        <position position="196"/>
    </location>
</feature>
<dbReference type="Proteomes" id="UP000601435">
    <property type="component" value="Unassembled WGS sequence"/>
</dbReference>
<comment type="caution">
    <text evidence="2">The sequence shown here is derived from an EMBL/GenBank/DDBJ whole genome shotgun (WGS) entry which is preliminary data.</text>
</comment>
<proteinExistence type="predicted"/>
<evidence type="ECO:0000256" key="1">
    <source>
        <dbReference type="SAM" id="MobiDB-lite"/>
    </source>
</evidence>
<dbReference type="AlphaFoldDB" id="A0A812S3L4"/>
<accession>A0A812S3L4</accession>
<gene>
    <name evidence="2" type="ORF">SNEC2469_LOCUS12873</name>
</gene>
<feature type="region of interest" description="Disordered" evidence="1">
    <location>
        <begin position="167"/>
        <end position="196"/>
    </location>
</feature>
<keyword evidence="3" id="KW-1185">Reference proteome</keyword>
<reference evidence="2" key="1">
    <citation type="submission" date="2021-02" db="EMBL/GenBank/DDBJ databases">
        <authorList>
            <person name="Dougan E. K."/>
            <person name="Rhodes N."/>
            <person name="Thang M."/>
            <person name="Chan C."/>
        </authorList>
    </citation>
    <scope>NUCLEOTIDE SEQUENCE</scope>
</reference>
<evidence type="ECO:0000313" key="2">
    <source>
        <dbReference type="EMBL" id="CAE7460482.1"/>
    </source>
</evidence>
<name>A0A812S3L4_9DINO</name>
<organism evidence="2 3">
    <name type="scientific">Symbiodinium necroappetens</name>
    <dbReference type="NCBI Taxonomy" id="1628268"/>
    <lineage>
        <taxon>Eukaryota</taxon>
        <taxon>Sar</taxon>
        <taxon>Alveolata</taxon>
        <taxon>Dinophyceae</taxon>
        <taxon>Suessiales</taxon>
        <taxon>Symbiodiniaceae</taxon>
        <taxon>Symbiodinium</taxon>
    </lineage>
</organism>
<protein>
    <submittedName>
        <fullName evidence="2">Uncharacterized protein</fullName>
    </submittedName>
</protein>
<sequence>MELHDWSLLQEELPKESVLEKIVRFLDAISPACCSWIHDWHLGWSVQHELDSYIAVVSFITAHHHAQYALADMLGEKDTAEDVTLMLESSRQVRDAQLHLNMIGGEDINIFNNSIVSELIIQRVAEFIHQFAHQGLITEVESKSMLRQIKAAGIASHTHMRKRMKTMKSWREESMSPQTQRSESVLLGRTAKPSSQ</sequence>
<dbReference type="OrthoDB" id="423857at2759"/>